<dbReference type="Pfam" id="PF08220">
    <property type="entry name" value="HTH_DeoR"/>
    <property type="match status" value="1"/>
</dbReference>
<accession>A0A2T0V0J0</accession>
<evidence type="ECO:0000259" key="4">
    <source>
        <dbReference type="PROSITE" id="PS51000"/>
    </source>
</evidence>
<dbReference type="InterPro" id="IPR036388">
    <property type="entry name" value="WH-like_DNA-bd_sf"/>
</dbReference>
<dbReference type="RefSeq" id="WP_106295988.1">
    <property type="nucleotide sequence ID" value="NZ_PVTI01000001.1"/>
</dbReference>
<dbReference type="PROSITE" id="PS51000">
    <property type="entry name" value="HTH_DEOR_2"/>
    <property type="match status" value="1"/>
</dbReference>
<dbReference type="InterPro" id="IPR018356">
    <property type="entry name" value="Tscrpt_reg_HTH_DeoR_CS"/>
</dbReference>
<dbReference type="Gene3D" id="3.40.50.1360">
    <property type="match status" value="1"/>
</dbReference>
<dbReference type="InterPro" id="IPR050313">
    <property type="entry name" value="Carb_Metab_HTH_regulators"/>
</dbReference>
<dbReference type="PRINTS" id="PR00037">
    <property type="entry name" value="HTHLACR"/>
</dbReference>
<dbReference type="InterPro" id="IPR037171">
    <property type="entry name" value="NagB/RpiA_transferase-like"/>
</dbReference>
<dbReference type="AlphaFoldDB" id="A0A2T0V0J0"/>
<protein>
    <submittedName>
        <fullName evidence="5">DeoR family transcriptional regulator</fullName>
    </submittedName>
</protein>
<keyword evidence="1" id="KW-0805">Transcription regulation</keyword>
<dbReference type="PROSITE" id="PS00894">
    <property type="entry name" value="HTH_DEOR_1"/>
    <property type="match status" value="1"/>
</dbReference>
<feature type="domain" description="HTH deoR-type" evidence="4">
    <location>
        <begin position="2"/>
        <end position="57"/>
    </location>
</feature>
<dbReference type="Gene3D" id="1.10.10.10">
    <property type="entry name" value="Winged helix-like DNA-binding domain superfamily/Winged helix DNA-binding domain"/>
    <property type="match status" value="1"/>
</dbReference>
<dbReference type="GO" id="GO:0003700">
    <property type="term" value="F:DNA-binding transcription factor activity"/>
    <property type="evidence" value="ECO:0007669"/>
    <property type="project" value="InterPro"/>
</dbReference>
<sequence length="268" mass="28309">MRQQRLNALIELISERGHVSIPDVEEALGVSAATARRDISLLAEQRLVTRTHGGATALGSAYELPLQYKIAKEADAKRAIARAVAQLVRPGEVLAVNGGTTTTEVVREIVRREDLAADASITVVTNALNIAYELSIRPNVTIVVTGGTARSQSFELIGPLSDDVLAKIVVDTAIIGVDGFSVRGGVTTIHPAEAKVSGQFIKGASRTIVVADHTKLDRVTLARIVDLEAVTTLVTDRPLPATLQEAVKASGIEVVVAPPGKENGHRGQ</sequence>
<dbReference type="SUPFAM" id="SSF46785">
    <property type="entry name" value="Winged helix' DNA-binding domain"/>
    <property type="match status" value="1"/>
</dbReference>
<dbReference type="Pfam" id="PF00455">
    <property type="entry name" value="DeoRC"/>
    <property type="match status" value="1"/>
</dbReference>
<organism evidence="5 6">
    <name type="scientific">Knoellia remsis</name>
    <dbReference type="NCBI Taxonomy" id="407159"/>
    <lineage>
        <taxon>Bacteria</taxon>
        <taxon>Bacillati</taxon>
        <taxon>Actinomycetota</taxon>
        <taxon>Actinomycetes</taxon>
        <taxon>Micrococcales</taxon>
        <taxon>Intrasporangiaceae</taxon>
        <taxon>Knoellia</taxon>
    </lineage>
</organism>
<name>A0A2T0V0J0_9MICO</name>
<dbReference type="SMART" id="SM00420">
    <property type="entry name" value="HTH_DEOR"/>
    <property type="match status" value="1"/>
</dbReference>
<dbReference type="PANTHER" id="PTHR30363:SF44">
    <property type="entry name" value="AGA OPERON TRANSCRIPTIONAL REPRESSOR-RELATED"/>
    <property type="match status" value="1"/>
</dbReference>
<evidence type="ECO:0000256" key="3">
    <source>
        <dbReference type="ARBA" id="ARBA00023163"/>
    </source>
</evidence>
<keyword evidence="2" id="KW-0238">DNA-binding</keyword>
<dbReference type="InterPro" id="IPR014036">
    <property type="entry name" value="DeoR-like_C"/>
</dbReference>
<proteinExistence type="predicted"/>
<dbReference type="GO" id="GO:0003677">
    <property type="term" value="F:DNA binding"/>
    <property type="evidence" value="ECO:0007669"/>
    <property type="project" value="UniProtKB-KW"/>
</dbReference>
<dbReference type="EMBL" id="PVTI01000001">
    <property type="protein sequence ID" value="PRY63682.1"/>
    <property type="molecule type" value="Genomic_DNA"/>
</dbReference>
<reference evidence="5 6" key="1">
    <citation type="submission" date="2018-03" db="EMBL/GenBank/DDBJ databases">
        <title>Genomic Encyclopedia of Archaeal and Bacterial Type Strains, Phase II (KMG-II): from individual species to whole genera.</title>
        <authorList>
            <person name="Goeker M."/>
        </authorList>
    </citation>
    <scope>NUCLEOTIDE SEQUENCE [LARGE SCALE GENOMIC DNA]</scope>
    <source>
        <strain evidence="5 6">ATCC BAA-1496</strain>
    </source>
</reference>
<comment type="caution">
    <text evidence="5">The sequence shown here is derived from an EMBL/GenBank/DDBJ whole genome shotgun (WGS) entry which is preliminary data.</text>
</comment>
<dbReference type="PANTHER" id="PTHR30363">
    <property type="entry name" value="HTH-TYPE TRANSCRIPTIONAL REGULATOR SRLR-RELATED"/>
    <property type="match status" value="1"/>
</dbReference>
<evidence type="ECO:0000313" key="6">
    <source>
        <dbReference type="Proteomes" id="UP000237822"/>
    </source>
</evidence>
<dbReference type="SMART" id="SM01134">
    <property type="entry name" value="DeoRC"/>
    <property type="match status" value="1"/>
</dbReference>
<dbReference type="SUPFAM" id="SSF100950">
    <property type="entry name" value="NagB/RpiA/CoA transferase-like"/>
    <property type="match status" value="1"/>
</dbReference>
<dbReference type="InterPro" id="IPR001034">
    <property type="entry name" value="DeoR_HTH"/>
</dbReference>
<keyword evidence="6" id="KW-1185">Reference proteome</keyword>
<dbReference type="OrthoDB" id="7688673at2"/>
<keyword evidence="3" id="KW-0804">Transcription</keyword>
<evidence type="ECO:0000256" key="1">
    <source>
        <dbReference type="ARBA" id="ARBA00023015"/>
    </source>
</evidence>
<dbReference type="InterPro" id="IPR036390">
    <property type="entry name" value="WH_DNA-bd_sf"/>
</dbReference>
<evidence type="ECO:0000313" key="5">
    <source>
        <dbReference type="EMBL" id="PRY63682.1"/>
    </source>
</evidence>
<gene>
    <name evidence="5" type="ORF">BCF74_10180</name>
</gene>
<dbReference type="Proteomes" id="UP000237822">
    <property type="component" value="Unassembled WGS sequence"/>
</dbReference>
<evidence type="ECO:0000256" key="2">
    <source>
        <dbReference type="ARBA" id="ARBA00023125"/>
    </source>
</evidence>